<dbReference type="PANTHER" id="PTHR24320:SF282">
    <property type="entry name" value="WW DOMAIN-CONTAINING OXIDOREDUCTASE"/>
    <property type="match status" value="1"/>
</dbReference>
<evidence type="ECO:0000256" key="3">
    <source>
        <dbReference type="ARBA" id="ARBA00023002"/>
    </source>
</evidence>
<sequence length="317" mass="34691">MAFHPDTLPNLAGRVYIVTGGNTGIGYFTVFHLAKHNAKVYMGARNEDKARSAIESIKEDIPYAEIEFLLMDMMDLSSVVAAAKGILQKEPRLHGIVNNAGIMAVPQQTSKDGYESQWQTNYMSHWLLTKHLLPLLLSTAALCPEGTVRVTNVSSVGHKYYTPSTGIDFGDINQVKGGSWSRYGQSKLANILHSKELLRRYGPGGTELSTSNTPIWTASVHPGNYDTQLNKNAKGLATAAAVLSPILKCLKVTPSVDAGSYNSLYTIASPDFSAQLNGEYFVPVAKVEKPSKFAEDSELATKLWEWTDKEMKAKGFI</sequence>
<reference evidence="5" key="1">
    <citation type="journal article" date="2015" name="Genome Announc.">
        <title>Draft whole-genome sequence of the biocontrol agent Trichoderma harzianum T6776.</title>
        <authorList>
            <person name="Baroncelli R."/>
            <person name="Piaggeschi G."/>
            <person name="Fiorini L."/>
            <person name="Bertolini E."/>
            <person name="Zapparata A."/>
            <person name="Pe M.E."/>
            <person name="Sarrocco S."/>
            <person name="Vannacci G."/>
        </authorList>
    </citation>
    <scope>NUCLEOTIDE SEQUENCE [LARGE SCALE GENOMIC DNA]</scope>
    <source>
        <strain evidence="5">T6776</strain>
    </source>
</reference>
<accession>A0A0F9XD04</accession>
<dbReference type="PANTHER" id="PTHR24320">
    <property type="entry name" value="RETINOL DEHYDROGENASE"/>
    <property type="match status" value="1"/>
</dbReference>
<dbReference type="EMBL" id="JOKZ01000128">
    <property type="protein sequence ID" value="KKP02986.1"/>
    <property type="molecule type" value="Genomic_DNA"/>
</dbReference>
<evidence type="ECO:0000313" key="4">
    <source>
        <dbReference type="EMBL" id="KKP02986.1"/>
    </source>
</evidence>
<evidence type="ECO:0000313" key="5">
    <source>
        <dbReference type="Proteomes" id="UP000034112"/>
    </source>
</evidence>
<evidence type="ECO:0000256" key="2">
    <source>
        <dbReference type="ARBA" id="ARBA00022857"/>
    </source>
</evidence>
<dbReference type="Proteomes" id="UP000034112">
    <property type="component" value="Unassembled WGS sequence"/>
</dbReference>
<dbReference type="OrthoDB" id="191139at2759"/>
<gene>
    <name evidence="4" type="ORF">THAR02_04917</name>
</gene>
<dbReference type="Pfam" id="PF00106">
    <property type="entry name" value="adh_short"/>
    <property type="match status" value="1"/>
</dbReference>
<dbReference type="SUPFAM" id="SSF51735">
    <property type="entry name" value="NAD(P)-binding Rossmann-fold domains"/>
    <property type="match status" value="1"/>
</dbReference>
<proteinExistence type="inferred from homology"/>
<keyword evidence="3" id="KW-0560">Oxidoreductase</keyword>
<dbReference type="OMA" id="ISTRRYC"/>
<evidence type="ECO:0000256" key="1">
    <source>
        <dbReference type="ARBA" id="ARBA00006484"/>
    </source>
</evidence>
<dbReference type="InterPro" id="IPR036291">
    <property type="entry name" value="NAD(P)-bd_dom_sf"/>
</dbReference>
<dbReference type="PRINTS" id="PR00081">
    <property type="entry name" value="GDHRDH"/>
</dbReference>
<protein>
    <recommendedName>
        <fullName evidence="6">Short-chain dehydrogenase</fullName>
    </recommendedName>
</protein>
<dbReference type="GO" id="GO:0016491">
    <property type="term" value="F:oxidoreductase activity"/>
    <property type="evidence" value="ECO:0007669"/>
    <property type="project" value="UniProtKB-KW"/>
</dbReference>
<dbReference type="InterPro" id="IPR002347">
    <property type="entry name" value="SDR_fam"/>
</dbReference>
<keyword evidence="2" id="KW-0521">NADP</keyword>
<dbReference type="AlphaFoldDB" id="A0A0F9XD04"/>
<name>A0A0F9XD04_TRIHA</name>
<evidence type="ECO:0008006" key="6">
    <source>
        <dbReference type="Google" id="ProtNLM"/>
    </source>
</evidence>
<comment type="caution">
    <text evidence="4">The sequence shown here is derived from an EMBL/GenBank/DDBJ whole genome shotgun (WGS) entry which is preliminary data.</text>
</comment>
<comment type="similarity">
    <text evidence="1">Belongs to the short-chain dehydrogenases/reductases (SDR) family.</text>
</comment>
<dbReference type="Gene3D" id="3.40.50.720">
    <property type="entry name" value="NAD(P)-binding Rossmann-like Domain"/>
    <property type="match status" value="1"/>
</dbReference>
<organism evidence="4 5">
    <name type="scientific">Trichoderma harzianum</name>
    <name type="common">Hypocrea lixii</name>
    <dbReference type="NCBI Taxonomy" id="5544"/>
    <lineage>
        <taxon>Eukaryota</taxon>
        <taxon>Fungi</taxon>
        <taxon>Dikarya</taxon>
        <taxon>Ascomycota</taxon>
        <taxon>Pezizomycotina</taxon>
        <taxon>Sordariomycetes</taxon>
        <taxon>Hypocreomycetidae</taxon>
        <taxon>Hypocreales</taxon>
        <taxon>Hypocreaceae</taxon>
        <taxon>Trichoderma</taxon>
    </lineage>
</organism>